<proteinExistence type="predicted"/>
<accession>A0A1M5KN10</accession>
<organism evidence="1 2">
    <name type="scientific">Chryseolinea serpens</name>
    <dbReference type="NCBI Taxonomy" id="947013"/>
    <lineage>
        <taxon>Bacteria</taxon>
        <taxon>Pseudomonadati</taxon>
        <taxon>Bacteroidota</taxon>
        <taxon>Cytophagia</taxon>
        <taxon>Cytophagales</taxon>
        <taxon>Fulvivirgaceae</taxon>
        <taxon>Chryseolinea</taxon>
    </lineage>
</organism>
<dbReference type="EMBL" id="FQWQ01000001">
    <property type="protein sequence ID" value="SHG53879.1"/>
    <property type="molecule type" value="Genomic_DNA"/>
</dbReference>
<dbReference type="STRING" id="947013.SAMN04488109_0727"/>
<dbReference type="Proteomes" id="UP000184212">
    <property type="component" value="Unassembled WGS sequence"/>
</dbReference>
<protein>
    <recommendedName>
        <fullName evidence="3">Tellurite resistance protein TerB</fullName>
    </recommendedName>
</protein>
<evidence type="ECO:0000313" key="2">
    <source>
        <dbReference type="Proteomes" id="UP000184212"/>
    </source>
</evidence>
<name>A0A1M5KN10_9BACT</name>
<sequence length="156" mass="18120">MTPRAEFEKMTPSVMKNTEHLVSVKRSYFNILALFLGDEKIETRFLRCLLKWGFQLHLNPEDLKQADVDISNLKFNSIGDKVEKLEAIYHLVYMIYLDEVVEDVELEVATIYAEELGFKANVVSELFKSIATEPYDESGVRNVRQEVMDFLKVYEG</sequence>
<dbReference type="AlphaFoldDB" id="A0A1M5KN10"/>
<gene>
    <name evidence="1" type="ORF">SAMN04488109_0727</name>
</gene>
<keyword evidence="2" id="KW-1185">Reference proteome</keyword>
<reference evidence="1 2" key="1">
    <citation type="submission" date="2016-11" db="EMBL/GenBank/DDBJ databases">
        <authorList>
            <person name="Jaros S."/>
            <person name="Januszkiewicz K."/>
            <person name="Wedrychowicz H."/>
        </authorList>
    </citation>
    <scope>NUCLEOTIDE SEQUENCE [LARGE SCALE GENOMIC DNA]</scope>
    <source>
        <strain evidence="1 2">DSM 24574</strain>
    </source>
</reference>
<evidence type="ECO:0000313" key="1">
    <source>
        <dbReference type="EMBL" id="SHG53879.1"/>
    </source>
</evidence>
<evidence type="ECO:0008006" key="3">
    <source>
        <dbReference type="Google" id="ProtNLM"/>
    </source>
</evidence>